<keyword evidence="3" id="KW-0560">Oxidoreductase</keyword>
<dbReference type="Pfam" id="PF13561">
    <property type="entry name" value="adh_short_C2"/>
    <property type="match status" value="1"/>
</dbReference>
<dbReference type="AlphaFoldDB" id="A0A387FVC6"/>
<dbReference type="Proteomes" id="UP000282195">
    <property type="component" value="Plasmid pRCCGE525c"/>
</dbReference>
<organism evidence="3 4">
    <name type="scientific">Rhizobium jaguaris</name>
    <dbReference type="NCBI Taxonomy" id="1312183"/>
    <lineage>
        <taxon>Bacteria</taxon>
        <taxon>Pseudomonadati</taxon>
        <taxon>Pseudomonadota</taxon>
        <taxon>Alphaproteobacteria</taxon>
        <taxon>Hyphomicrobiales</taxon>
        <taxon>Rhizobiaceae</taxon>
        <taxon>Rhizobium/Agrobacterium group</taxon>
        <taxon>Rhizobium</taxon>
    </lineage>
</organism>
<feature type="domain" description="Ketoreductase" evidence="2">
    <location>
        <begin position="8"/>
        <end position="188"/>
    </location>
</feature>
<dbReference type="OrthoDB" id="9780084at2"/>
<dbReference type="SMART" id="SM00822">
    <property type="entry name" value="PKS_KR"/>
    <property type="match status" value="1"/>
</dbReference>
<dbReference type="PROSITE" id="PS00061">
    <property type="entry name" value="ADH_SHORT"/>
    <property type="match status" value="1"/>
</dbReference>
<dbReference type="RefSeq" id="WP_120707443.1">
    <property type="nucleotide sequence ID" value="NZ_CP032695.1"/>
</dbReference>
<gene>
    <name evidence="3" type="ORF">CCGE525_27600</name>
</gene>
<dbReference type="PANTHER" id="PTHR42760:SF121">
    <property type="entry name" value="3-OXOACYL-(ACYL-CARRIER-PROTEIN) REDUCTASE"/>
    <property type="match status" value="1"/>
</dbReference>
<dbReference type="InterPro" id="IPR036291">
    <property type="entry name" value="NAD(P)-bd_dom_sf"/>
</dbReference>
<evidence type="ECO:0000313" key="4">
    <source>
        <dbReference type="Proteomes" id="UP000282195"/>
    </source>
</evidence>
<name>A0A387FVC6_9HYPH</name>
<dbReference type="PRINTS" id="PR00081">
    <property type="entry name" value="GDHRDH"/>
</dbReference>
<protein>
    <submittedName>
        <fullName evidence="3">Glucose 1-dehydrogenase</fullName>
        <ecNumber evidence="3">1.1.1.47</ecNumber>
    </submittedName>
</protein>
<dbReference type="InterPro" id="IPR020904">
    <property type="entry name" value="Sc_DH/Rdtase_CS"/>
</dbReference>
<evidence type="ECO:0000313" key="3">
    <source>
        <dbReference type="EMBL" id="AYG62528.1"/>
    </source>
</evidence>
<proteinExistence type="inferred from homology"/>
<evidence type="ECO:0000256" key="1">
    <source>
        <dbReference type="ARBA" id="ARBA00006484"/>
    </source>
</evidence>
<sequence length="262" mass="27349">MSGLVNNKVVIVTGAARGIGAGIAADLAEKGAHVVIADLNADAARQTASKISGSGGSAIAVAVDVSSRKGVKALIDETVSHFGRLDVMFNNAGISQTCPFLEVTEEDFDRIMKINGLGVLIGTQEAAKQMIAQGQGGKIINTASVAGKQGYPLFAHYCASKFAVVAITQAAARALAEHKITVNCFGPGVVKTELWEQLDREFMEHGLTEKPEQAINEFSQSILLGRVSLPKDIAGVTTFLASDASDYVTGQTVMVDGGMVLI</sequence>
<dbReference type="NCBIfam" id="NF005559">
    <property type="entry name" value="PRK07231.1"/>
    <property type="match status" value="1"/>
</dbReference>
<geneLocation type="plasmid" evidence="4">
    <name>prccge525c</name>
</geneLocation>
<dbReference type="PANTHER" id="PTHR42760">
    <property type="entry name" value="SHORT-CHAIN DEHYDROGENASES/REDUCTASES FAMILY MEMBER"/>
    <property type="match status" value="1"/>
</dbReference>
<comment type="similarity">
    <text evidence="1">Belongs to the short-chain dehydrogenases/reductases (SDR) family.</text>
</comment>
<accession>A0A387FVC6</accession>
<dbReference type="FunFam" id="3.40.50.720:FF:000084">
    <property type="entry name" value="Short-chain dehydrogenase reductase"/>
    <property type="match status" value="1"/>
</dbReference>
<dbReference type="EC" id="1.1.1.47" evidence="3"/>
<dbReference type="EMBL" id="CP032695">
    <property type="protein sequence ID" value="AYG62528.1"/>
    <property type="molecule type" value="Genomic_DNA"/>
</dbReference>
<dbReference type="Gene3D" id="3.40.50.720">
    <property type="entry name" value="NAD(P)-binding Rossmann-like Domain"/>
    <property type="match status" value="1"/>
</dbReference>
<dbReference type="InterPro" id="IPR057326">
    <property type="entry name" value="KR_dom"/>
</dbReference>
<dbReference type="GO" id="GO:0006633">
    <property type="term" value="P:fatty acid biosynthetic process"/>
    <property type="evidence" value="ECO:0007669"/>
    <property type="project" value="TreeGrafter"/>
</dbReference>
<dbReference type="KEGG" id="rjg:CCGE525_27600"/>
<dbReference type="GO" id="GO:0048038">
    <property type="term" value="F:quinone binding"/>
    <property type="evidence" value="ECO:0007669"/>
    <property type="project" value="TreeGrafter"/>
</dbReference>
<dbReference type="PRINTS" id="PR00080">
    <property type="entry name" value="SDRFAMILY"/>
</dbReference>
<reference evidence="3 4" key="1">
    <citation type="submission" date="2018-10" db="EMBL/GenBank/DDBJ databases">
        <title>Rhizobium etli, R. leguminosarum and a new Rhizobium genospecies from Phaseolus dumosus.</title>
        <authorList>
            <person name="Ramirez-Puebla S.T."/>
            <person name="Rogel-Hernandez M.A."/>
            <person name="Guerrero G."/>
            <person name="Ormeno-Orrillo E."/>
            <person name="Martinez-Romero J.C."/>
            <person name="Negrete-Yankelevich S."/>
            <person name="Martinez-Romero E."/>
        </authorList>
    </citation>
    <scope>NUCLEOTIDE SEQUENCE [LARGE SCALE GENOMIC DNA]</scope>
    <source>
        <strain evidence="3 4">CCGE525</strain>
        <plasmid evidence="4">prccge525c</plasmid>
    </source>
</reference>
<evidence type="ECO:0000259" key="2">
    <source>
        <dbReference type="SMART" id="SM00822"/>
    </source>
</evidence>
<keyword evidence="3" id="KW-0614">Plasmid</keyword>
<keyword evidence="4" id="KW-1185">Reference proteome</keyword>
<dbReference type="InterPro" id="IPR002347">
    <property type="entry name" value="SDR_fam"/>
</dbReference>
<dbReference type="SUPFAM" id="SSF51735">
    <property type="entry name" value="NAD(P)-binding Rossmann-fold domains"/>
    <property type="match status" value="1"/>
</dbReference>
<dbReference type="GO" id="GO:0047936">
    <property type="term" value="F:glucose 1-dehydrogenase [NAD(P)+] activity"/>
    <property type="evidence" value="ECO:0007669"/>
    <property type="project" value="UniProtKB-EC"/>
</dbReference>